<proteinExistence type="inferred from homology"/>
<dbReference type="Pfam" id="PF02381">
    <property type="entry name" value="MraZ"/>
    <property type="match status" value="2"/>
</dbReference>
<dbReference type="PANTHER" id="PTHR34701:SF1">
    <property type="entry name" value="TRANSCRIPTIONAL REGULATOR MRAZ"/>
    <property type="match status" value="1"/>
</dbReference>
<dbReference type="NCBIfam" id="NF001483">
    <property type="entry name" value="PRK00326.3-5"/>
    <property type="match status" value="1"/>
</dbReference>
<dbReference type="GO" id="GO:2000143">
    <property type="term" value="P:negative regulation of DNA-templated transcription initiation"/>
    <property type="evidence" value="ECO:0007669"/>
    <property type="project" value="TreeGrafter"/>
</dbReference>
<dbReference type="InterPro" id="IPR007159">
    <property type="entry name" value="SpoVT-AbrB_dom"/>
</dbReference>
<keyword evidence="6" id="KW-0804">Transcription</keyword>
<dbReference type="Gene3D" id="3.40.1550.20">
    <property type="entry name" value="Transcriptional regulator MraZ domain"/>
    <property type="match status" value="1"/>
</dbReference>
<comment type="caution">
    <text evidence="8">The sequence shown here is derived from an EMBL/GenBank/DDBJ whole genome shotgun (WGS) entry which is preliminary data.</text>
</comment>
<evidence type="ECO:0000313" key="8">
    <source>
        <dbReference type="EMBL" id="KAA6325425.1"/>
    </source>
</evidence>
<evidence type="ECO:0000256" key="4">
    <source>
        <dbReference type="ARBA" id="ARBA00023015"/>
    </source>
</evidence>
<dbReference type="SUPFAM" id="SSF89447">
    <property type="entry name" value="AbrB/MazE/MraZ-like"/>
    <property type="match status" value="1"/>
</dbReference>
<evidence type="ECO:0000256" key="1">
    <source>
        <dbReference type="ARBA" id="ARBA00013860"/>
    </source>
</evidence>
<dbReference type="InterPro" id="IPR003444">
    <property type="entry name" value="MraZ"/>
</dbReference>
<dbReference type="InterPro" id="IPR035644">
    <property type="entry name" value="MraZ_C"/>
</dbReference>
<reference evidence="8" key="1">
    <citation type="submission" date="2019-03" db="EMBL/GenBank/DDBJ databases">
        <title>Single cell metagenomics reveals metabolic interactions within the superorganism composed of flagellate Streblomastix strix and complex community of Bacteroidetes bacteria on its surface.</title>
        <authorList>
            <person name="Treitli S.C."/>
            <person name="Kolisko M."/>
            <person name="Husnik F."/>
            <person name="Keeling P."/>
            <person name="Hampl V."/>
        </authorList>
    </citation>
    <scope>NUCLEOTIDE SEQUENCE</scope>
    <source>
        <strain evidence="8">STM</strain>
    </source>
</reference>
<dbReference type="InterPro" id="IPR038619">
    <property type="entry name" value="MraZ_sf"/>
</dbReference>
<evidence type="ECO:0000259" key="7">
    <source>
        <dbReference type="PROSITE" id="PS51740"/>
    </source>
</evidence>
<dbReference type="CDD" id="cd16321">
    <property type="entry name" value="MraZ_C"/>
    <property type="match status" value="1"/>
</dbReference>
<dbReference type="GO" id="GO:0000976">
    <property type="term" value="F:transcription cis-regulatory region binding"/>
    <property type="evidence" value="ECO:0007669"/>
    <property type="project" value="TreeGrafter"/>
</dbReference>
<feature type="domain" description="SpoVT-AbrB" evidence="7">
    <location>
        <begin position="7"/>
        <end position="54"/>
    </location>
</feature>
<dbReference type="CDD" id="cd16320">
    <property type="entry name" value="MraZ_N"/>
    <property type="match status" value="1"/>
</dbReference>
<dbReference type="PANTHER" id="PTHR34701">
    <property type="entry name" value="TRANSCRIPTIONAL REGULATOR MRAZ"/>
    <property type="match status" value="1"/>
</dbReference>
<gene>
    <name evidence="8" type="ORF">EZS27_025362</name>
</gene>
<sequence>MVRFFGNIEAKVDTKGRVFIPAQFRKQLTADSEEKLIMRKDVFQDCLVLYPKSVWNEELDELLLRMNKWKGTHQHILRQYMSDLEIVVPDSSGRILITKRYLQLASIQTDIRFIGVGNKIEIWSKEKTEQPFMSPEVFSAELEKLMSDSEATDKIDD</sequence>
<dbReference type="AlphaFoldDB" id="A0A5J4QVS3"/>
<evidence type="ECO:0000256" key="3">
    <source>
        <dbReference type="ARBA" id="ARBA00022737"/>
    </source>
</evidence>
<dbReference type="InterPro" id="IPR035642">
    <property type="entry name" value="MraZ_N"/>
</dbReference>
<evidence type="ECO:0000256" key="6">
    <source>
        <dbReference type="ARBA" id="ARBA00023163"/>
    </source>
</evidence>
<keyword evidence="2" id="KW-0963">Cytoplasm</keyword>
<evidence type="ECO:0000256" key="2">
    <source>
        <dbReference type="ARBA" id="ARBA00022490"/>
    </source>
</evidence>
<keyword evidence="5" id="KW-0238">DNA-binding</keyword>
<dbReference type="GO" id="GO:0003700">
    <property type="term" value="F:DNA-binding transcription factor activity"/>
    <property type="evidence" value="ECO:0007669"/>
    <property type="project" value="InterPro"/>
</dbReference>
<keyword evidence="3" id="KW-0677">Repeat</keyword>
<name>A0A5J4QVS3_9ZZZZ</name>
<feature type="domain" description="SpoVT-AbrB" evidence="7">
    <location>
        <begin position="84"/>
        <end position="127"/>
    </location>
</feature>
<dbReference type="HAMAP" id="MF_01008">
    <property type="entry name" value="MraZ"/>
    <property type="match status" value="1"/>
</dbReference>
<organism evidence="8">
    <name type="scientific">termite gut metagenome</name>
    <dbReference type="NCBI Taxonomy" id="433724"/>
    <lineage>
        <taxon>unclassified sequences</taxon>
        <taxon>metagenomes</taxon>
        <taxon>organismal metagenomes</taxon>
    </lineage>
</organism>
<protein>
    <recommendedName>
        <fullName evidence="1">Transcriptional regulator MraZ</fullName>
    </recommendedName>
</protein>
<dbReference type="InterPro" id="IPR037914">
    <property type="entry name" value="SpoVT-AbrB_sf"/>
</dbReference>
<dbReference type="EMBL" id="SNRY01002365">
    <property type="protein sequence ID" value="KAA6325425.1"/>
    <property type="molecule type" value="Genomic_DNA"/>
</dbReference>
<accession>A0A5J4QVS3</accession>
<evidence type="ECO:0000256" key="5">
    <source>
        <dbReference type="ARBA" id="ARBA00023125"/>
    </source>
</evidence>
<dbReference type="InterPro" id="IPR020603">
    <property type="entry name" value="MraZ_dom"/>
</dbReference>
<dbReference type="PROSITE" id="PS51740">
    <property type="entry name" value="SPOVT_ABRB"/>
    <property type="match status" value="2"/>
</dbReference>
<keyword evidence="4" id="KW-0805">Transcription regulation</keyword>